<evidence type="ECO:0000256" key="1">
    <source>
        <dbReference type="SAM" id="MobiDB-lite"/>
    </source>
</evidence>
<gene>
    <name evidence="2" type="ORF">L1049_025213</name>
</gene>
<evidence type="ECO:0000313" key="3">
    <source>
        <dbReference type="Proteomes" id="UP001415857"/>
    </source>
</evidence>
<dbReference type="PANTHER" id="PTHR34660">
    <property type="entry name" value="MYB-LIKE PROTEIN X"/>
    <property type="match status" value="1"/>
</dbReference>
<feature type="compositionally biased region" description="Basic residues" evidence="1">
    <location>
        <begin position="79"/>
        <end position="88"/>
    </location>
</feature>
<keyword evidence="3" id="KW-1185">Reference proteome</keyword>
<reference evidence="2 3" key="1">
    <citation type="journal article" date="2024" name="Plant J.">
        <title>Genome sequences and population genomics reveal climatic adaptation and genomic divergence between two closely related sweetgum species.</title>
        <authorList>
            <person name="Xu W.Q."/>
            <person name="Ren C.Q."/>
            <person name="Zhang X.Y."/>
            <person name="Comes H.P."/>
            <person name="Liu X.H."/>
            <person name="Li Y.G."/>
            <person name="Kettle C.J."/>
            <person name="Jalonen R."/>
            <person name="Gaisberger H."/>
            <person name="Ma Y.Z."/>
            <person name="Qiu Y.X."/>
        </authorList>
    </citation>
    <scope>NUCLEOTIDE SEQUENCE [LARGE SCALE GENOMIC DNA]</scope>
    <source>
        <strain evidence="2">Hangzhou</strain>
    </source>
</reference>
<comment type="caution">
    <text evidence="2">The sequence shown here is derived from an EMBL/GenBank/DDBJ whole genome shotgun (WGS) entry which is preliminary data.</text>
</comment>
<protein>
    <submittedName>
        <fullName evidence="2">Uncharacterized protein</fullName>
    </submittedName>
</protein>
<dbReference type="AlphaFoldDB" id="A0AAP0S375"/>
<feature type="region of interest" description="Disordered" evidence="1">
    <location>
        <begin position="46"/>
        <end position="166"/>
    </location>
</feature>
<feature type="compositionally biased region" description="Basic and acidic residues" evidence="1">
    <location>
        <begin position="46"/>
        <end position="78"/>
    </location>
</feature>
<proteinExistence type="predicted"/>
<dbReference type="EMBL" id="JBBPBK010000005">
    <property type="protein sequence ID" value="KAK9286010.1"/>
    <property type="molecule type" value="Genomic_DNA"/>
</dbReference>
<name>A0AAP0S375_LIQFO</name>
<organism evidence="2 3">
    <name type="scientific">Liquidambar formosana</name>
    <name type="common">Formosan gum</name>
    <dbReference type="NCBI Taxonomy" id="63359"/>
    <lineage>
        <taxon>Eukaryota</taxon>
        <taxon>Viridiplantae</taxon>
        <taxon>Streptophyta</taxon>
        <taxon>Embryophyta</taxon>
        <taxon>Tracheophyta</taxon>
        <taxon>Spermatophyta</taxon>
        <taxon>Magnoliopsida</taxon>
        <taxon>eudicotyledons</taxon>
        <taxon>Gunneridae</taxon>
        <taxon>Pentapetalae</taxon>
        <taxon>Saxifragales</taxon>
        <taxon>Altingiaceae</taxon>
        <taxon>Liquidambar</taxon>
    </lineage>
</organism>
<dbReference type="PANTHER" id="PTHR34660:SF9">
    <property type="entry name" value="DNA BINDING PROTEIN"/>
    <property type="match status" value="1"/>
</dbReference>
<sequence length="339" mass="38427">MSRCFPFPPPGYERARPFDEALIESIKIDNGQIFLACGLEMCFTAPERRGEGQERGRKEKNREKKEKEKGRKNGEIENKKHRHKRKHKDERSQEDQKGGDLQKRRENETEQFERSSLTEEYGRPVSSQNLCDSTDSTLNSNKRQKHSSPPNGRHNPGSIIRIRLPLQRHKDPEVLLPSKEQPCSTLTRIDAFVQDKCEAASSPGSEWREQPCSTSRTIDQEHAIELGNEKPCLASQASELPSDNVGATLASSLYGSGSSSLELQFRNLLENWIPPSIQTEHTDFEDQDWLFETTQNQNHVAKGPKACSDGLSCGNSTPWSRVCYLPEADIYALPFTIPF</sequence>
<feature type="compositionally biased region" description="Basic and acidic residues" evidence="1">
    <location>
        <begin position="89"/>
        <end position="122"/>
    </location>
</feature>
<feature type="compositionally biased region" description="Polar residues" evidence="1">
    <location>
        <begin position="125"/>
        <end position="141"/>
    </location>
</feature>
<evidence type="ECO:0000313" key="2">
    <source>
        <dbReference type="EMBL" id="KAK9286010.1"/>
    </source>
</evidence>
<dbReference type="Proteomes" id="UP001415857">
    <property type="component" value="Unassembled WGS sequence"/>
</dbReference>
<accession>A0AAP0S375</accession>